<protein>
    <submittedName>
        <fullName evidence="1">Uncharacterized protein</fullName>
    </submittedName>
</protein>
<evidence type="ECO:0000313" key="2">
    <source>
        <dbReference type="Proteomes" id="UP000188268"/>
    </source>
</evidence>
<dbReference type="EMBL" id="AWWV01010996">
    <property type="protein sequence ID" value="OMO75627.1"/>
    <property type="molecule type" value="Genomic_DNA"/>
</dbReference>
<gene>
    <name evidence="1" type="ORF">CCACVL1_16120</name>
</gene>
<sequence length="70" mass="7528">MAVAAMKTLANNIHDLPLHMISNYNVANVDLNVLLRGNDKVSLGPHTTRSMFSVGNSASRLTIFNSSKAS</sequence>
<keyword evidence="2" id="KW-1185">Reference proteome</keyword>
<accession>A0A1R3HZ51</accession>
<proteinExistence type="predicted"/>
<name>A0A1R3HZ51_COCAP</name>
<reference evidence="1 2" key="1">
    <citation type="submission" date="2013-09" db="EMBL/GenBank/DDBJ databases">
        <title>Corchorus capsularis genome sequencing.</title>
        <authorList>
            <person name="Alam M."/>
            <person name="Haque M.S."/>
            <person name="Islam M.S."/>
            <person name="Emdad E.M."/>
            <person name="Islam M.M."/>
            <person name="Ahmed B."/>
            <person name="Halim A."/>
            <person name="Hossen Q.M.M."/>
            <person name="Hossain M.Z."/>
            <person name="Ahmed R."/>
            <person name="Khan M.M."/>
            <person name="Islam R."/>
            <person name="Rashid M.M."/>
            <person name="Khan S.A."/>
            <person name="Rahman M.S."/>
            <person name="Alam M."/>
        </authorList>
    </citation>
    <scope>NUCLEOTIDE SEQUENCE [LARGE SCALE GENOMIC DNA]</scope>
    <source>
        <strain evidence="2">cv. CVL-1</strain>
        <tissue evidence="1">Whole seedling</tissue>
    </source>
</reference>
<comment type="caution">
    <text evidence="1">The sequence shown here is derived from an EMBL/GenBank/DDBJ whole genome shotgun (WGS) entry which is preliminary data.</text>
</comment>
<evidence type="ECO:0000313" key="1">
    <source>
        <dbReference type="EMBL" id="OMO75627.1"/>
    </source>
</evidence>
<dbReference type="Proteomes" id="UP000188268">
    <property type="component" value="Unassembled WGS sequence"/>
</dbReference>
<organism evidence="1 2">
    <name type="scientific">Corchorus capsularis</name>
    <name type="common">Jute</name>
    <dbReference type="NCBI Taxonomy" id="210143"/>
    <lineage>
        <taxon>Eukaryota</taxon>
        <taxon>Viridiplantae</taxon>
        <taxon>Streptophyta</taxon>
        <taxon>Embryophyta</taxon>
        <taxon>Tracheophyta</taxon>
        <taxon>Spermatophyta</taxon>
        <taxon>Magnoliopsida</taxon>
        <taxon>eudicotyledons</taxon>
        <taxon>Gunneridae</taxon>
        <taxon>Pentapetalae</taxon>
        <taxon>rosids</taxon>
        <taxon>malvids</taxon>
        <taxon>Malvales</taxon>
        <taxon>Malvaceae</taxon>
        <taxon>Grewioideae</taxon>
        <taxon>Apeibeae</taxon>
        <taxon>Corchorus</taxon>
    </lineage>
</organism>
<dbReference type="Gramene" id="OMO75627">
    <property type="protein sequence ID" value="OMO75627"/>
    <property type="gene ID" value="CCACVL1_16120"/>
</dbReference>
<dbReference type="AlphaFoldDB" id="A0A1R3HZ51"/>